<proteinExistence type="predicted"/>
<comment type="caution">
    <text evidence="2">The sequence shown here is derived from an EMBL/GenBank/DDBJ whole genome shotgun (WGS) entry which is preliminary data.</text>
</comment>
<name>A0A4C1UCK3_EUMVA</name>
<keyword evidence="3" id="KW-1185">Reference proteome</keyword>
<dbReference type="EMBL" id="BGZK01000154">
    <property type="protein sequence ID" value="GBP23860.1"/>
    <property type="molecule type" value="Genomic_DNA"/>
</dbReference>
<organism evidence="2 3">
    <name type="scientific">Eumeta variegata</name>
    <name type="common">Bagworm moth</name>
    <name type="synonym">Eumeta japonica</name>
    <dbReference type="NCBI Taxonomy" id="151549"/>
    <lineage>
        <taxon>Eukaryota</taxon>
        <taxon>Metazoa</taxon>
        <taxon>Ecdysozoa</taxon>
        <taxon>Arthropoda</taxon>
        <taxon>Hexapoda</taxon>
        <taxon>Insecta</taxon>
        <taxon>Pterygota</taxon>
        <taxon>Neoptera</taxon>
        <taxon>Endopterygota</taxon>
        <taxon>Lepidoptera</taxon>
        <taxon>Glossata</taxon>
        <taxon>Ditrysia</taxon>
        <taxon>Tineoidea</taxon>
        <taxon>Psychidae</taxon>
        <taxon>Oiketicinae</taxon>
        <taxon>Eumeta</taxon>
    </lineage>
</organism>
<sequence length="93" mass="10331">MQAFDTQYLFNSYADGNRSLCPNGRRNFCAKNLFRTFDTHKFPDKHLASASFPNSVKRSSEAVGKLCETFIPDVGHSARSSPDGNSTQRLGRG</sequence>
<feature type="region of interest" description="Disordered" evidence="1">
    <location>
        <begin position="73"/>
        <end position="93"/>
    </location>
</feature>
<reference evidence="2 3" key="1">
    <citation type="journal article" date="2019" name="Commun. Biol.">
        <title>The bagworm genome reveals a unique fibroin gene that provides high tensile strength.</title>
        <authorList>
            <person name="Kono N."/>
            <person name="Nakamura H."/>
            <person name="Ohtoshi R."/>
            <person name="Tomita M."/>
            <person name="Numata K."/>
            <person name="Arakawa K."/>
        </authorList>
    </citation>
    <scope>NUCLEOTIDE SEQUENCE [LARGE SCALE GENOMIC DNA]</scope>
</reference>
<dbReference type="AlphaFoldDB" id="A0A4C1UCK3"/>
<feature type="compositionally biased region" description="Polar residues" evidence="1">
    <location>
        <begin position="78"/>
        <end position="93"/>
    </location>
</feature>
<accession>A0A4C1UCK3</accession>
<protein>
    <submittedName>
        <fullName evidence="2">Uncharacterized protein</fullName>
    </submittedName>
</protein>
<evidence type="ECO:0000256" key="1">
    <source>
        <dbReference type="SAM" id="MobiDB-lite"/>
    </source>
</evidence>
<evidence type="ECO:0000313" key="3">
    <source>
        <dbReference type="Proteomes" id="UP000299102"/>
    </source>
</evidence>
<dbReference type="Proteomes" id="UP000299102">
    <property type="component" value="Unassembled WGS sequence"/>
</dbReference>
<gene>
    <name evidence="2" type="ORF">EVAR_86237_1</name>
</gene>
<evidence type="ECO:0000313" key="2">
    <source>
        <dbReference type="EMBL" id="GBP23860.1"/>
    </source>
</evidence>